<accession>A0A914R394</accession>
<evidence type="ECO:0000259" key="7">
    <source>
        <dbReference type="Pfam" id="PF05236"/>
    </source>
</evidence>
<dbReference type="InterPro" id="IPR007900">
    <property type="entry name" value="TAF4_C"/>
</dbReference>
<evidence type="ECO:0000256" key="4">
    <source>
        <dbReference type="ARBA" id="ARBA00023163"/>
    </source>
</evidence>
<proteinExistence type="inferred from homology"/>
<evidence type="ECO:0000256" key="6">
    <source>
        <dbReference type="SAM" id="MobiDB-lite"/>
    </source>
</evidence>
<reference evidence="9" key="1">
    <citation type="submission" date="2022-11" db="UniProtKB">
        <authorList>
            <consortium name="WormBaseParasite"/>
        </authorList>
    </citation>
    <scope>IDENTIFICATION</scope>
</reference>
<evidence type="ECO:0000256" key="1">
    <source>
        <dbReference type="ARBA" id="ARBA00004123"/>
    </source>
</evidence>
<sequence length="427" mass="47974">MTILHQNVKGVRDTLASFLEAYIYAVRKDIQEKRISIEEIVQYRLVKTEAFQQQPTTNYNTLSPSLESNASNEQYMKNEPMSVPSNPEQQQVSSPMITASHSMAKLEPGSSRSSPILRTSSPQYQLMNKSHGSVGMIEQQRRESPLTISKDLQQPKTSPIPATTAPNMEITQTSFNFQEQAIIQSIDTEMHSPKETNIISNQSQLSQPEPQQEEVAYDTPLTELPHDIALQRSLIDPTTFSALMQRKVPGITIESPAFLMISEFLESKIKKLISNARLAAEHRSEQFRSNPNFIEAENPRAQLIAIEKLEKAERKRKADLENERLSKNVGNKSDGNKVKEITIEDENLNRDANEAAMSALGGKKRTWQNRKGDESGSGGPAAKKAALARAKQISMKDLLFAFEKDSFAKDSIVYRKVLYGLYSDNKN</sequence>
<evidence type="ECO:0000256" key="3">
    <source>
        <dbReference type="ARBA" id="ARBA00023015"/>
    </source>
</evidence>
<comment type="similarity">
    <text evidence="2">Belongs to the TAF4 family.</text>
</comment>
<comment type="subcellular location">
    <subcellularLocation>
        <location evidence="1">Nucleus</location>
    </subcellularLocation>
</comment>
<dbReference type="AlphaFoldDB" id="A0A914R394"/>
<feature type="region of interest" description="Disordered" evidence="6">
    <location>
        <begin position="359"/>
        <end position="383"/>
    </location>
</feature>
<dbReference type="GO" id="GO:0003677">
    <property type="term" value="F:DNA binding"/>
    <property type="evidence" value="ECO:0007669"/>
    <property type="project" value="TreeGrafter"/>
</dbReference>
<dbReference type="PANTHER" id="PTHR15138:SF14">
    <property type="entry name" value="TRANSCRIPTION INITIATION FACTOR TFIID SUBUNIT 4"/>
    <property type="match status" value="1"/>
</dbReference>
<dbReference type="GO" id="GO:0016251">
    <property type="term" value="F:RNA polymerase II general transcription initiation factor activity"/>
    <property type="evidence" value="ECO:0007669"/>
    <property type="project" value="TreeGrafter"/>
</dbReference>
<dbReference type="InterPro" id="IPR045144">
    <property type="entry name" value="TAF4"/>
</dbReference>
<name>A0A914R394_9BILA</name>
<organism evidence="8 9">
    <name type="scientific">Panagrolaimus davidi</name>
    <dbReference type="NCBI Taxonomy" id="227884"/>
    <lineage>
        <taxon>Eukaryota</taxon>
        <taxon>Metazoa</taxon>
        <taxon>Ecdysozoa</taxon>
        <taxon>Nematoda</taxon>
        <taxon>Chromadorea</taxon>
        <taxon>Rhabditida</taxon>
        <taxon>Tylenchina</taxon>
        <taxon>Panagrolaimomorpha</taxon>
        <taxon>Panagrolaimoidea</taxon>
        <taxon>Panagrolaimidae</taxon>
        <taxon>Panagrolaimus</taxon>
    </lineage>
</organism>
<protein>
    <submittedName>
        <fullName evidence="9">Transcription initiation factor TFIID component TAF4 C-terminal domain-containing protein</fullName>
    </submittedName>
</protein>
<dbReference type="GO" id="GO:0005669">
    <property type="term" value="C:transcription factor TFIID complex"/>
    <property type="evidence" value="ECO:0007669"/>
    <property type="project" value="InterPro"/>
</dbReference>
<keyword evidence="3" id="KW-0805">Transcription regulation</keyword>
<dbReference type="Pfam" id="PF05236">
    <property type="entry name" value="TAF4"/>
    <property type="match status" value="1"/>
</dbReference>
<evidence type="ECO:0000256" key="5">
    <source>
        <dbReference type="ARBA" id="ARBA00023242"/>
    </source>
</evidence>
<evidence type="ECO:0000313" key="9">
    <source>
        <dbReference type="WBParaSite" id="PDA_v2.g5918.t1"/>
    </source>
</evidence>
<dbReference type="GO" id="GO:0006367">
    <property type="term" value="P:transcription initiation at RNA polymerase II promoter"/>
    <property type="evidence" value="ECO:0007669"/>
    <property type="project" value="TreeGrafter"/>
</dbReference>
<feature type="domain" description="Transcription initiation factor TFIID component TAF4 C-terminal" evidence="7">
    <location>
        <begin position="258"/>
        <end position="415"/>
    </location>
</feature>
<evidence type="ECO:0000313" key="8">
    <source>
        <dbReference type="Proteomes" id="UP000887578"/>
    </source>
</evidence>
<keyword evidence="4" id="KW-0804">Transcription</keyword>
<keyword evidence="8" id="KW-1185">Reference proteome</keyword>
<keyword evidence="5" id="KW-0539">Nucleus</keyword>
<dbReference type="Proteomes" id="UP000887578">
    <property type="component" value="Unplaced"/>
</dbReference>
<evidence type="ECO:0000256" key="2">
    <source>
        <dbReference type="ARBA" id="ARBA00006178"/>
    </source>
</evidence>
<dbReference type="PANTHER" id="PTHR15138">
    <property type="entry name" value="TRANSCRIPTION INITIATION FACTOR TFIID SUBUNIT 4"/>
    <property type="match status" value="1"/>
</dbReference>
<dbReference type="WBParaSite" id="PDA_v2.g5918.t1">
    <property type="protein sequence ID" value="PDA_v2.g5918.t1"/>
    <property type="gene ID" value="PDA_v2.g5918"/>
</dbReference>